<evidence type="ECO:0000256" key="1">
    <source>
        <dbReference type="ARBA" id="ARBA00004141"/>
    </source>
</evidence>
<dbReference type="GO" id="GO:0030416">
    <property type="term" value="P:methylamine metabolic process"/>
    <property type="evidence" value="ECO:0007669"/>
    <property type="project" value="InterPro"/>
</dbReference>
<feature type="domain" description="Methylamine utilisation protein MauE" evidence="6">
    <location>
        <begin position="9"/>
        <end position="138"/>
    </location>
</feature>
<evidence type="ECO:0000256" key="2">
    <source>
        <dbReference type="ARBA" id="ARBA00022692"/>
    </source>
</evidence>
<evidence type="ECO:0000313" key="8">
    <source>
        <dbReference type="Proteomes" id="UP000192906"/>
    </source>
</evidence>
<comment type="subcellular location">
    <subcellularLocation>
        <location evidence="1">Membrane</location>
        <topology evidence="1">Multi-pass membrane protein</topology>
    </subcellularLocation>
</comment>
<gene>
    <name evidence="7" type="ORF">SAMN06295933_3193</name>
</gene>
<keyword evidence="3 5" id="KW-1133">Transmembrane helix</keyword>
<dbReference type="Pfam" id="PF07291">
    <property type="entry name" value="MauE"/>
    <property type="match status" value="1"/>
</dbReference>
<dbReference type="STRING" id="1519643.SAMN06295933_3193"/>
<dbReference type="UniPathway" id="UPA00895"/>
<feature type="transmembrane region" description="Helical" evidence="5">
    <location>
        <begin position="51"/>
        <end position="71"/>
    </location>
</feature>
<reference evidence="8" key="1">
    <citation type="submission" date="2017-04" db="EMBL/GenBank/DDBJ databases">
        <authorList>
            <person name="Varghese N."/>
            <person name="Submissions S."/>
        </authorList>
    </citation>
    <scope>NUCLEOTIDE SEQUENCE [LARGE SCALE GENOMIC DNA]</scope>
    <source>
        <strain evidence="8">K3S</strain>
    </source>
</reference>
<keyword evidence="2 5" id="KW-0812">Transmembrane</keyword>
<accession>A0A1X7EMR0</accession>
<evidence type="ECO:0000256" key="3">
    <source>
        <dbReference type="ARBA" id="ARBA00022989"/>
    </source>
</evidence>
<dbReference type="InterPro" id="IPR009908">
    <property type="entry name" value="Methylamine_util_MauE"/>
</dbReference>
<feature type="transmembrane region" description="Helical" evidence="5">
    <location>
        <begin position="119"/>
        <end position="139"/>
    </location>
</feature>
<keyword evidence="8" id="KW-1185">Reference proteome</keyword>
<sequence>MLEKLMSEQVYFIIRCLLAAVFFYAGVTKLLDTHGFASVISGYGLLPDSLVYLTAVFLPVAEFLIAIGLVWDLKGSLSLYLIFLLIFMGVLAHGISMGLDVDCGCFAPGDAEGSAYHSLWQAFFRDLFLLFGCVYLYWLRVVKEYRPRSVFAFVLKK</sequence>
<feature type="transmembrane region" description="Helical" evidence="5">
    <location>
        <begin position="12"/>
        <end position="31"/>
    </location>
</feature>
<proteinExistence type="predicted"/>
<dbReference type="RefSeq" id="WP_085103985.1">
    <property type="nucleotide sequence ID" value="NZ_FWZU01000005.1"/>
</dbReference>
<feature type="transmembrane region" description="Helical" evidence="5">
    <location>
        <begin position="78"/>
        <end position="99"/>
    </location>
</feature>
<dbReference type="AlphaFoldDB" id="A0A1X7EMR0"/>
<evidence type="ECO:0000256" key="5">
    <source>
        <dbReference type="SAM" id="Phobius"/>
    </source>
</evidence>
<evidence type="ECO:0000256" key="4">
    <source>
        <dbReference type="ARBA" id="ARBA00023136"/>
    </source>
</evidence>
<evidence type="ECO:0000313" key="7">
    <source>
        <dbReference type="EMBL" id="SMF36727.1"/>
    </source>
</evidence>
<keyword evidence="4 5" id="KW-0472">Membrane</keyword>
<organism evidence="7 8">
    <name type="scientific">Desulfovibrio gilichinskyi</name>
    <dbReference type="NCBI Taxonomy" id="1519643"/>
    <lineage>
        <taxon>Bacteria</taxon>
        <taxon>Pseudomonadati</taxon>
        <taxon>Thermodesulfobacteriota</taxon>
        <taxon>Desulfovibrionia</taxon>
        <taxon>Desulfovibrionales</taxon>
        <taxon>Desulfovibrionaceae</taxon>
        <taxon>Desulfovibrio</taxon>
    </lineage>
</organism>
<evidence type="ECO:0000259" key="6">
    <source>
        <dbReference type="Pfam" id="PF07291"/>
    </source>
</evidence>
<dbReference type="GO" id="GO:0016020">
    <property type="term" value="C:membrane"/>
    <property type="evidence" value="ECO:0007669"/>
    <property type="project" value="UniProtKB-SubCell"/>
</dbReference>
<protein>
    <submittedName>
        <fullName evidence="7">Methylamine utilisation protein MauE</fullName>
    </submittedName>
</protein>
<name>A0A1X7EMR0_9BACT</name>
<dbReference type="OrthoDB" id="5420183at2"/>
<dbReference type="Proteomes" id="UP000192906">
    <property type="component" value="Unassembled WGS sequence"/>
</dbReference>
<dbReference type="EMBL" id="FWZU01000005">
    <property type="protein sequence ID" value="SMF36727.1"/>
    <property type="molecule type" value="Genomic_DNA"/>
</dbReference>